<accession>A0ACA9QAN3</accession>
<comment type="caution">
    <text evidence="1">The sequence shown here is derived from an EMBL/GenBank/DDBJ whole genome shotgun (WGS) entry which is preliminary data.</text>
</comment>
<proteinExistence type="predicted"/>
<dbReference type="Proteomes" id="UP000789920">
    <property type="component" value="Unassembled WGS sequence"/>
</dbReference>
<name>A0ACA9QAN3_9GLOM</name>
<evidence type="ECO:0000313" key="2">
    <source>
        <dbReference type="Proteomes" id="UP000789920"/>
    </source>
</evidence>
<reference evidence="1" key="1">
    <citation type="submission" date="2021-06" db="EMBL/GenBank/DDBJ databases">
        <authorList>
            <person name="Kallberg Y."/>
            <person name="Tangrot J."/>
            <person name="Rosling A."/>
        </authorList>
    </citation>
    <scope>NUCLEOTIDE SEQUENCE</scope>
    <source>
        <strain evidence="1">MA461A</strain>
    </source>
</reference>
<keyword evidence="2" id="KW-1185">Reference proteome</keyword>
<protein>
    <submittedName>
        <fullName evidence="1">13563_t:CDS:1</fullName>
    </submittedName>
</protein>
<dbReference type="EMBL" id="CAJVQC010029654">
    <property type="protein sequence ID" value="CAG8743258.1"/>
    <property type="molecule type" value="Genomic_DNA"/>
</dbReference>
<evidence type="ECO:0000313" key="1">
    <source>
        <dbReference type="EMBL" id="CAG8743258.1"/>
    </source>
</evidence>
<gene>
    <name evidence="1" type="ORF">RPERSI_LOCUS13379</name>
</gene>
<organism evidence="1 2">
    <name type="scientific">Racocetra persica</name>
    <dbReference type="NCBI Taxonomy" id="160502"/>
    <lineage>
        <taxon>Eukaryota</taxon>
        <taxon>Fungi</taxon>
        <taxon>Fungi incertae sedis</taxon>
        <taxon>Mucoromycota</taxon>
        <taxon>Glomeromycotina</taxon>
        <taxon>Glomeromycetes</taxon>
        <taxon>Diversisporales</taxon>
        <taxon>Gigasporaceae</taxon>
        <taxon>Racocetra</taxon>
    </lineage>
</organism>
<feature type="non-terminal residue" evidence="1">
    <location>
        <position position="1"/>
    </location>
</feature>
<sequence>GVLGSIVPLALIWNSTTGSVNDGTYIGFMVLMAFGSLLAMTLLPPNKVIHWRMIALFPMFIASNWFYAYRRTRGIIGITILTVILMGTWIGDLLFQLSYKREDDLAHMDLYDSDMLNS</sequence>